<dbReference type="GO" id="GO:0006260">
    <property type="term" value="P:DNA replication"/>
    <property type="evidence" value="ECO:0007669"/>
    <property type="project" value="TreeGrafter"/>
</dbReference>
<gene>
    <name evidence="3" type="ORF">B1B_19661</name>
</gene>
<dbReference type="InterPro" id="IPR003593">
    <property type="entry name" value="AAA+_ATPase"/>
</dbReference>
<dbReference type="SUPFAM" id="SSF52540">
    <property type="entry name" value="P-loop containing nucleoside triphosphate hydrolases"/>
    <property type="match status" value="1"/>
</dbReference>
<evidence type="ECO:0000313" key="3">
    <source>
        <dbReference type="EMBL" id="EQD26148.1"/>
    </source>
</evidence>
<comment type="caution">
    <text evidence="3">The sequence shown here is derived from an EMBL/GenBank/DDBJ whole genome shotgun (WGS) entry which is preliminary data.</text>
</comment>
<dbReference type="InterPro" id="IPR027417">
    <property type="entry name" value="P-loop_NTPase"/>
</dbReference>
<dbReference type="GO" id="GO:0005524">
    <property type="term" value="F:ATP binding"/>
    <property type="evidence" value="ECO:0007669"/>
    <property type="project" value="InterPro"/>
</dbReference>
<dbReference type="Gene3D" id="3.40.50.300">
    <property type="entry name" value="P-loop containing nucleotide triphosphate hydrolases"/>
    <property type="match status" value="1"/>
</dbReference>
<sequence length="157" mass="17215">MDRKTLEESATLRFVHNAENVIFLGPAGVGKTHLAIALGVEAARAGLSVTYVSAGRALRKLKEAQDRGVGDRAIRTLCGSKLLILDEIGYLPLYRSSAHLFFQVVANRYERASTIFTSNKVYSEWGEVLGDPVLASAVLDRILHHSTTVNIKGESYR</sequence>
<evidence type="ECO:0000259" key="2">
    <source>
        <dbReference type="SMART" id="SM00382"/>
    </source>
</evidence>
<dbReference type="PANTHER" id="PTHR30050:SF4">
    <property type="entry name" value="ATP-BINDING PROTEIN RV3427C IN INSERTION SEQUENCE-RELATED"/>
    <property type="match status" value="1"/>
</dbReference>
<protein>
    <submittedName>
        <fullName evidence="3">IstB ATP binding domain-containing protein</fullName>
    </submittedName>
</protein>
<organism evidence="3">
    <name type="scientific">mine drainage metagenome</name>
    <dbReference type="NCBI Taxonomy" id="410659"/>
    <lineage>
        <taxon>unclassified sequences</taxon>
        <taxon>metagenomes</taxon>
        <taxon>ecological metagenomes</taxon>
    </lineage>
</organism>
<proteinExistence type="inferred from homology"/>
<dbReference type="InterPro" id="IPR047661">
    <property type="entry name" value="IstB"/>
</dbReference>
<dbReference type="EMBL" id="AUZY01013218">
    <property type="protein sequence ID" value="EQD26148.1"/>
    <property type="molecule type" value="Genomic_DNA"/>
</dbReference>
<dbReference type="CDD" id="cd00009">
    <property type="entry name" value="AAA"/>
    <property type="match status" value="1"/>
</dbReference>
<dbReference type="NCBIfam" id="NF038214">
    <property type="entry name" value="IS21_help_AAA"/>
    <property type="match status" value="1"/>
</dbReference>
<reference evidence="3" key="2">
    <citation type="journal article" date="2014" name="ISME J.">
        <title>Microbial stratification in low pH oxic and suboxic macroscopic growths along an acid mine drainage.</title>
        <authorList>
            <person name="Mendez-Garcia C."/>
            <person name="Mesa V."/>
            <person name="Sprenger R.R."/>
            <person name="Richter M."/>
            <person name="Diez M.S."/>
            <person name="Solano J."/>
            <person name="Bargiela R."/>
            <person name="Golyshina O.V."/>
            <person name="Manteca A."/>
            <person name="Ramos J.L."/>
            <person name="Gallego J.R."/>
            <person name="Llorente I."/>
            <person name="Martins Dos Santos V.A."/>
            <person name="Jensen O.N."/>
            <person name="Pelaez A.I."/>
            <person name="Sanchez J."/>
            <person name="Ferrer M."/>
        </authorList>
    </citation>
    <scope>NUCLEOTIDE SEQUENCE</scope>
</reference>
<comment type="similarity">
    <text evidence="1">Belongs to the IS21/IS1162 putative ATP-binding protein family.</text>
</comment>
<reference evidence="3" key="1">
    <citation type="submission" date="2013-08" db="EMBL/GenBank/DDBJ databases">
        <authorList>
            <person name="Mendez C."/>
            <person name="Richter M."/>
            <person name="Ferrer M."/>
            <person name="Sanchez J."/>
        </authorList>
    </citation>
    <scope>NUCLEOTIDE SEQUENCE</scope>
</reference>
<feature type="non-terminal residue" evidence="3">
    <location>
        <position position="157"/>
    </location>
</feature>
<evidence type="ECO:0000256" key="1">
    <source>
        <dbReference type="ARBA" id="ARBA00008059"/>
    </source>
</evidence>
<feature type="domain" description="AAA+ ATPase" evidence="2">
    <location>
        <begin position="17"/>
        <end position="150"/>
    </location>
</feature>
<dbReference type="AlphaFoldDB" id="T0XZ29"/>
<dbReference type="InterPro" id="IPR002611">
    <property type="entry name" value="IstB_ATP-bd"/>
</dbReference>
<dbReference type="PANTHER" id="PTHR30050">
    <property type="entry name" value="CHROMOSOMAL REPLICATION INITIATOR PROTEIN DNAA"/>
    <property type="match status" value="1"/>
</dbReference>
<dbReference type="Pfam" id="PF01695">
    <property type="entry name" value="IstB_IS21"/>
    <property type="match status" value="1"/>
</dbReference>
<dbReference type="SMART" id="SM00382">
    <property type="entry name" value="AAA"/>
    <property type="match status" value="1"/>
</dbReference>
<accession>T0XZ29</accession>
<name>T0XZ29_9ZZZZ</name>